<dbReference type="OrthoDB" id="196786at2"/>
<comment type="caution">
    <text evidence="10">The sequence shown here is derived from an EMBL/GenBank/DDBJ whole genome shotgun (WGS) entry which is preliminary data.</text>
</comment>
<protein>
    <recommendedName>
        <fullName evidence="4">Parvulin-like PPIase</fullName>
        <ecNumber evidence="3">5.2.1.8</ecNumber>
    </recommendedName>
    <alternativeName>
        <fullName evidence="6">Peptidyl-prolyl cis-trans isomerase plp</fullName>
    </alternativeName>
    <alternativeName>
        <fullName evidence="7">Rotamase plp</fullName>
    </alternativeName>
</protein>
<evidence type="ECO:0000313" key="10">
    <source>
        <dbReference type="EMBL" id="ODR99550.1"/>
    </source>
</evidence>
<dbReference type="PANTHER" id="PTHR47245:SF2">
    <property type="entry name" value="PEPTIDYL-PROLYL CIS-TRANS ISOMERASE HP_0175-RELATED"/>
    <property type="match status" value="1"/>
</dbReference>
<dbReference type="InterPro" id="IPR050245">
    <property type="entry name" value="PrsA_foldase"/>
</dbReference>
<evidence type="ECO:0000313" key="11">
    <source>
        <dbReference type="Proteomes" id="UP000094472"/>
    </source>
</evidence>
<dbReference type="PANTHER" id="PTHR47245">
    <property type="entry name" value="PEPTIDYLPROLYL ISOMERASE"/>
    <property type="match status" value="1"/>
</dbReference>
<dbReference type="Proteomes" id="UP000094472">
    <property type="component" value="Unassembled WGS sequence"/>
</dbReference>
<dbReference type="InterPro" id="IPR000297">
    <property type="entry name" value="PPIase_PpiC"/>
</dbReference>
<dbReference type="AlphaFoldDB" id="A0A1E3W190"/>
<evidence type="ECO:0000256" key="1">
    <source>
        <dbReference type="ARBA" id="ARBA00000971"/>
    </source>
</evidence>
<evidence type="ECO:0000256" key="5">
    <source>
        <dbReference type="ARBA" id="ARBA00023110"/>
    </source>
</evidence>
<feature type="domain" description="PpiC" evidence="9">
    <location>
        <begin position="120"/>
        <end position="222"/>
    </location>
</feature>
<evidence type="ECO:0000256" key="3">
    <source>
        <dbReference type="ARBA" id="ARBA00013194"/>
    </source>
</evidence>
<reference evidence="10 11" key="1">
    <citation type="journal article" date="2016" name="Environ. Microbiol.">
        <title>New Methyloceanibacter diversity from North Sea sediments includes methanotroph containing solely the soluble methane monooxygenase.</title>
        <authorList>
            <person name="Vekeman B."/>
            <person name="Kerckhof F.M."/>
            <person name="Cremers G."/>
            <person name="de Vos P."/>
            <person name="Vandamme P."/>
            <person name="Boon N."/>
            <person name="Op den Camp H.J."/>
            <person name="Heylen K."/>
        </authorList>
    </citation>
    <scope>NUCLEOTIDE SEQUENCE [LARGE SCALE GENOMIC DNA]</scope>
    <source>
        <strain evidence="10 11">R-67175</strain>
    </source>
</reference>
<dbReference type="STRING" id="1774969.AUC69_09345"/>
<dbReference type="GO" id="GO:0003755">
    <property type="term" value="F:peptidyl-prolyl cis-trans isomerase activity"/>
    <property type="evidence" value="ECO:0007669"/>
    <property type="project" value="UniProtKB-KW"/>
</dbReference>
<dbReference type="EMBL" id="LPWF01000017">
    <property type="protein sequence ID" value="ODR99550.1"/>
    <property type="molecule type" value="Genomic_DNA"/>
</dbReference>
<evidence type="ECO:0000259" key="9">
    <source>
        <dbReference type="PROSITE" id="PS50198"/>
    </source>
</evidence>
<sequence>MVACASHTVQSLPEPEAVSVNGVTIPRDEIAREVQHHKASRPFEAWQSAARALVIRELLLQRARSLGIASAPRENDGGRRETEEEALMRALIEKEVATPDPDEAACRRYFEQNRRRFRSQPIYAASHILFAALRDQTDSFARAQSLANSVLAELKRHPERFGELARAHSACPSAAQSGSLGQITCGQTTIEFERALERLVPGAMTDALVETRYGLHIIRLDGKIDGEALPFELVAERIAAYLRESVMHRATAQYIARLASAAEIAGIEIAGAEAHRVS</sequence>
<dbReference type="PROSITE" id="PS50198">
    <property type="entry name" value="PPIC_PPIASE_2"/>
    <property type="match status" value="1"/>
</dbReference>
<dbReference type="InterPro" id="IPR027304">
    <property type="entry name" value="Trigger_fact/SurA_dom_sf"/>
</dbReference>
<evidence type="ECO:0000256" key="8">
    <source>
        <dbReference type="PROSITE-ProRule" id="PRU00278"/>
    </source>
</evidence>
<keyword evidence="11" id="KW-1185">Reference proteome</keyword>
<evidence type="ECO:0000256" key="7">
    <source>
        <dbReference type="ARBA" id="ARBA00031484"/>
    </source>
</evidence>
<keyword evidence="8 10" id="KW-0413">Isomerase</keyword>
<gene>
    <name evidence="10" type="ORF">AUC69_09345</name>
</gene>
<comment type="catalytic activity">
    <reaction evidence="1">
        <text>[protein]-peptidylproline (omega=180) = [protein]-peptidylproline (omega=0)</text>
        <dbReference type="Rhea" id="RHEA:16237"/>
        <dbReference type="Rhea" id="RHEA-COMP:10747"/>
        <dbReference type="Rhea" id="RHEA-COMP:10748"/>
        <dbReference type="ChEBI" id="CHEBI:83833"/>
        <dbReference type="ChEBI" id="CHEBI:83834"/>
        <dbReference type="EC" id="5.2.1.8"/>
    </reaction>
</comment>
<proteinExistence type="inferred from homology"/>
<dbReference type="SUPFAM" id="SSF109998">
    <property type="entry name" value="Triger factor/SurA peptide-binding domain-like"/>
    <property type="match status" value="1"/>
</dbReference>
<evidence type="ECO:0000256" key="6">
    <source>
        <dbReference type="ARBA" id="ARBA00030642"/>
    </source>
</evidence>
<organism evidence="10 11">
    <name type="scientific">Methyloceanibacter superfactus</name>
    <dbReference type="NCBI Taxonomy" id="1774969"/>
    <lineage>
        <taxon>Bacteria</taxon>
        <taxon>Pseudomonadati</taxon>
        <taxon>Pseudomonadota</taxon>
        <taxon>Alphaproteobacteria</taxon>
        <taxon>Hyphomicrobiales</taxon>
        <taxon>Hyphomicrobiaceae</taxon>
        <taxon>Methyloceanibacter</taxon>
    </lineage>
</organism>
<comment type="similarity">
    <text evidence="2">Belongs to the PpiC/parvulin rotamase family.</text>
</comment>
<keyword evidence="5 8" id="KW-0697">Rotamase</keyword>
<name>A0A1E3W190_9HYPH</name>
<accession>A0A1E3W190</accession>
<dbReference type="SUPFAM" id="SSF54534">
    <property type="entry name" value="FKBP-like"/>
    <property type="match status" value="1"/>
</dbReference>
<dbReference type="InterPro" id="IPR046357">
    <property type="entry name" value="PPIase_dom_sf"/>
</dbReference>
<evidence type="ECO:0000256" key="4">
    <source>
        <dbReference type="ARBA" id="ARBA00018370"/>
    </source>
</evidence>
<dbReference type="EC" id="5.2.1.8" evidence="3"/>
<dbReference type="Gene3D" id="3.10.50.40">
    <property type="match status" value="1"/>
</dbReference>
<dbReference type="Pfam" id="PF00639">
    <property type="entry name" value="Rotamase"/>
    <property type="match status" value="1"/>
</dbReference>
<evidence type="ECO:0000256" key="2">
    <source>
        <dbReference type="ARBA" id="ARBA00007656"/>
    </source>
</evidence>